<feature type="region of interest" description="Disordered" evidence="1">
    <location>
        <begin position="249"/>
        <end position="281"/>
    </location>
</feature>
<feature type="compositionally biased region" description="Gly residues" evidence="1">
    <location>
        <begin position="258"/>
        <end position="269"/>
    </location>
</feature>
<dbReference type="PANTHER" id="PTHR28110:SF1">
    <property type="entry name" value="TRANSMEMBRANE PROTEIN"/>
    <property type="match status" value="1"/>
</dbReference>
<gene>
    <name evidence="2" type="ORF">OCU04_004824</name>
</gene>
<dbReference type="EMBL" id="JAPEIS010000004">
    <property type="protein sequence ID" value="KAJ8067480.1"/>
    <property type="molecule type" value="Genomic_DNA"/>
</dbReference>
<proteinExistence type="predicted"/>
<dbReference type="AlphaFoldDB" id="A0A9X0ARK3"/>
<evidence type="ECO:0000256" key="1">
    <source>
        <dbReference type="SAM" id="MobiDB-lite"/>
    </source>
</evidence>
<dbReference type="OrthoDB" id="4347at2759"/>
<accession>A0A9X0ARK3</accession>
<comment type="caution">
    <text evidence="2">The sequence shown here is derived from an EMBL/GenBank/DDBJ whole genome shotgun (WGS) entry which is preliminary data.</text>
</comment>
<evidence type="ECO:0000313" key="2">
    <source>
        <dbReference type="EMBL" id="KAJ8067480.1"/>
    </source>
</evidence>
<protein>
    <recommendedName>
        <fullName evidence="4">DUF218 domain-containing protein</fullName>
    </recommendedName>
</protein>
<feature type="compositionally biased region" description="Pro residues" evidence="1">
    <location>
        <begin position="1"/>
        <end position="16"/>
    </location>
</feature>
<organism evidence="2 3">
    <name type="scientific">Sclerotinia nivalis</name>
    <dbReference type="NCBI Taxonomy" id="352851"/>
    <lineage>
        <taxon>Eukaryota</taxon>
        <taxon>Fungi</taxon>
        <taxon>Dikarya</taxon>
        <taxon>Ascomycota</taxon>
        <taxon>Pezizomycotina</taxon>
        <taxon>Leotiomycetes</taxon>
        <taxon>Helotiales</taxon>
        <taxon>Sclerotiniaceae</taxon>
        <taxon>Sclerotinia</taxon>
    </lineage>
</organism>
<dbReference type="GO" id="GO:0005737">
    <property type="term" value="C:cytoplasm"/>
    <property type="evidence" value="ECO:0007669"/>
    <property type="project" value="TreeGrafter"/>
</dbReference>
<feature type="region of interest" description="Disordered" evidence="1">
    <location>
        <begin position="1"/>
        <end position="23"/>
    </location>
</feature>
<evidence type="ECO:0000313" key="3">
    <source>
        <dbReference type="Proteomes" id="UP001152300"/>
    </source>
</evidence>
<dbReference type="PANTHER" id="PTHR28110">
    <property type="entry name" value="TRANSMEMBRANE PROTEIN"/>
    <property type="match status" value="1"/>
</dbReference>
<name>A0A9X0ARK3_9HELO</name>
<dbReference type="Proteomes" id="UP001152300">
    <property type="component" value="Unassembled WGS sequence"/>
</dbReference>
<dbReference type="InterPro" id="IPR055323">
    <property type="entry name" value="C57A10.07/YOR238W"/>
</dbReference>
<reference evidence="2" key="1">
    <citation type="submission" date="2022-11" db="EMBL/GenBank/DDBJ databases">
        <title>Genome Resource of Sclerotinia nivalis Strain SnTB1, a Plant Pathogen Isolated from American Ginseng.</title>
        <authorList>
            <person name="Fan S."/>
        </authorList>
    </citation>
    <scope>NUCLEOTIDE SEQUENCE</scope>
    <source>
        <strain evidence="2">SnTB1</strain>
    </source>
</reference>
<evidence type="ECO:0008006" key="4">
    <source>
        <dbReference type="Google" id="ProtNLM"/>
    </source>
</evidence>
<sequence>MSTTSPRPPSQAPTPKTPKTSNPVPTHLILLTCHSIYVSGPPTSETSWLLAPFQTGGNEHLTFISHITLASSLLSSDPHALLVISGGYTRREVCKSEARGYFEVGRERGFWGVGEIGGRIILEEKALDSYGNLLRGVIAFWRGVGRWPEKMTVVSHGFKRERFLGLHCEALRLGHQKGGNEGGGGKEEEKEVGKRRGVEVVFLGQNPSFMDPTHPEFDEKKCEDTIKGEREKGYGEWKEDLWGTGKRLRGKRDARDAWGGGKENGVGGGMEKERPLFESEEERVRSGVRTRWLEGEEGMVREEVIVEGPELPWESER</sequence>
<feature type="compositionally biased region" description="Basic and acidic residues" evidence="1">
    <location>
        <begin position="270"/>
        <end position="281"/>
    </location>
</feature>
<keyword evidence="3" id="KW-1185">Reference proteome</keyword>